<sequence>MEIVNAKHDVMAYIQGTVRNYIRKDPENLHRKHKANSTPEVVYCNLVAREKWPGSSGVRLSYRTLACNAS</sequence>
<organism evidence="1 2">
    <name type="scientific">Thanatephorus cucumeris (strain AG1-IB / isolate 7/3/14)</name>
    <name type="common">Lettuce bottom rot fungus</name>
    <name type="synonym">Rhizoctonia solani</name>
    <dbReference type="NCBI Taxonomy" id="1108050"/>
    <lineage>
        <taxon>Eukaryota</taxon>
        <taxon>Fungi</taxon>
        <taxon>Dikarya</taxon>
        <taxon>Basidiomycota</taxon>
        <taxon>Agaricomycotina</taxon>
        <taxon>Agaricomycetes</taxon>
        <taxon>Cantharellales</taxon>
        <taxon>Ceratobasidiaceae</taxon>
        <taxon>Rhizoctonia</taxon>
        <taxon>Rhizoctonia solani AG-1</taxon>
    </lineage>
</organism>
<protein>
    <submittedName>
        <fullName evidence="1">Uncharacterized protein</fullName>
    </submittedName>
</protein>
<reference evidence="1 2" key="1">
    <citation type="submission" date="2014-11" db="EMBL/GenBank/DDBJ databases">
        <authorList>
            <person name="Wibberg Daniel"/>
        </authorList>
    </citation>
    <scope>NUCLEOTIDE SEQUENCE [LARGE SCALE GENOMIC DNA]</scope>
    <source>
        <strain evidence="1">Rhizoctonia solani AG1-IB 7/3/14</strain>
    </source>
</reference>
<gene>
    <name evidence="1" type="ORF">RSOLAG1IB_08222</name>
</gene>
<accession>A0A0B7FJ47</accession>
<name>A0A0B7FJ47_THACB</name>
<evidence type="ECO:0000313" key="1">
    <source>
        <dbReference type="EMBL" id="CEL56944.1"/>
    </source>
</evidence>
<keyword evidence="2" id="KW-1185">Reference proteome</keyword>
<dbReference type="Proteomes" id="UP000059188">
    <property type="component" value="Unassembled WGS sequence"/>
</dbReference>
<proteinExistence type="predicted"/>
<dbReference type="EMBL" id="LN679125">
    <property type="protein sequence ID" value="CEL56944.1"/>
    <property type="molecule type" value="Genomic_DNA"/>
</dbReference>
<evidence type="ECO:0000313" key="2">
    <source>
        <dbReference type="Proteomes" id="UP000059188"/>
    </source>
</evidence>
<dbReference type="AlphaFoldDB" id="A0A0B7FJ47"/>